<keyword evidence="4" id="KW-1185">Reference proteome</keyword>
<dbReference type="Proteomes" id="UP001190700">
    <property type="component" value="Unassembled WGS sequence"/>
</dbReference>
<dbReference type="PANTHER" id="PTHR23184:SF9">
    <property type="entry name" value="TETRATRICOPEPTIDE REPEAT PROTEIN 14"/>
    <property type="match status" value="1"/>
</dbReference>
<reference evidence="3 4" key="1">
    <citation type="journal article" date="2015" name="Genome Biol. Evol.">
        <title>Comparative Genomics of a Bacterivorous Green Alga Reveals Evolutionary Causalities and Consequences of Phago-Mixotrophic Mode of Nutrition.</title>
        <authorList>
            <person name="Burns J.A."/>
            <person name="Paasch A."/>
            <person name="Narechania A."/>
            <person name="Kim E."/>
        </authorList>
    </citation>
    <scope>NUCLEOTIDE SEQUENCE [LARGE SCALE GENOMIC DNA]</scope>
    <source>
        <strain evidence="3 4">PLY_AMNH</strain>
    </source>
</reference>
<dbReference type="SUPFAM" id="SSF48452">
    <property type="entry name" value="TPR-like"/>
    <property type="match status" value="1"/>
</dbReference>
<keyword evidence="1" id="KW-0802">TPR repeat</keyword>
<dbReference type="EMBL" id="LGRX02023660">
    <property type="protein sequence ID" value="KAK3254384.1"/>
    <property type="molecule type" value="Genomic_DNA"/>
</dbReference>
<evidence type="ECO:0000313" key="4">
    <source>
        <dbReference type="Proteomes" id="UP001190700"/>
    </source>
</evidence>
<comment type="caution">
    <text evidence="3">The sequence shown here is derived from an EMBL/GenBank/DDBJ whole genome shotgun (WGS) entry which is preliminary data.</text>
</comment>
<feature type="region of interest" description="Disordered" evidence="2">
    <location>
        <begin position="134"/>
        <end position="164"/>
    </location>
</feature>
<evidence type="ECO:0000256" key="2">
    <source>
        <dbReference type="SAM" id="MobiDB-lite"/>
    </source>
</evidence>
<dbReference type="PROSITE" id="PS50005">
    <property type="entry name" value="TPR"/>
    <property type="match status" value="2"/>
</dbReference>
<feature type="repeat" description="TPR" evidence="1">
    <location>
        <begin position="76"/>
        <end position="109"/>
    </location>
</feature>
<evidence type="ECO:0000256" key="1">
    <source>
        <dbReference type="PROSITE-ProRule" id="PRU00339"/>
    </source>
</evidence>
<dbReference type="PROSITE" id="PS50293">
    <property type="entry name" value="TPR_REGION"/>
    <property type="match status" value="1"/>
</dbReference>
<sequence>MAAAYGIDEGVSMARPAFTSAHLQDIKAYTDQTKKAVGRKWAEESTRQGIAHAKKGSYSDALKCYEQALELDPKHRDAYVARGAAYANQGNLTGACEEFRMALKIDPENQNAAKYLAATRHKLGLNETALPSSAAAACSPHPGDLGDPGRSRAALPPNAHPRANFTADVGAQKAEQEQNTESRDGGRVEGLVSSSDMVYEEEIQRAVADAVARERKRKRKVSKARKEKKGRKRKDKKDKKAKKRKRRRDKDAKRRRHADLGRETSFGAGRDSASASGSSSGDGSDSESETDDERPPRLTSSVQIEAPTQPPTPTEASSLAEAMTRKVSSPIIWKVDS</sequence>
<feature type="compositionally biased region" description="Low complexity" evidence="2">
    <location>
        <begin position="265"/>
        <end position="283"/>
    </location>
</feature>
<gene>
    <name evidence="3" type="ORF">CYMTET_36399</name>
</gene>
<proteinExistence type="predicted"/>
<feature type="compositionally biased region" description="Basic residues" evidence="2">
    <location>
        <begin position="214"/>
        <end position="257"/>
    </location>
</feature>
<dbReference type="Gene3D" id="1.25.40.10">
    <property type="entry name" value="Tetratricopeptide repeat domain"/>
    <property type="match status" value="1"/>
</dbReference>
<dbReference type="AlphaFoldDB" id="A0AAE0CHJ7"/>
<protein>
    <submittedName>
        <fullName evidence="3">Uncharacterized protein</fullName>
    </submittedName>
</protein>
<dbReference type="PANTHER" id="PTHR23184">
    <property type="entry name" value="TETRATRICOPEPTIDE REPEAT PROTEIN 14"/>
    <property type="match status" value="1"/>
</dbReference>
<feature type="repeat" description="TPR" evidence="1">
    <location>
        <begin position="42"/>
        <end position="75"/>
    </location>
</feature>
<evidence type="ECO:0000313" key="3">
    <source>
        <dbReference type="EMBL" id="KAK3254384.1"/>
    </source>
</evidence>
<organism evidence="3 4">
    <name type="scientific">Cymbomonas tetramitiformis</name>
    <dbReference type="NCBI Taxonomy" id="36881"/>
    <lineage>
        <taxon>Eukaryota</taxon>
        <taxon>Viridiplantae</taxon>
        <taxon>Chlorophyta</taxon>
        <taxon>Pyramimonadophyceae</taxon>
        <taxon>Pyramimonadales</taxon>
        <taxon>Pyramimonadaceae</taxon>
        <taxon>Cymbomonas</taxon>
    </lineage>
</organism>
<dbReference type="SMART" id="SM00028">
    <property type="entry name" value="TPR"/>
    <property type="match status" value="2"/>
</dbReference>
<dbReference type="InterPro" id="IPR039190">
    <property type="entry name" value="TTC14"/>
</dbReference>
<dbReference type="InterPro" id="IPR019734">
    <property type="entry name" value="TPR_rpt"/>
</dbReference>
<accession>A0AAE0CHJ7</accession>
<dbReference type="InterPro" id="IPR011990">
    <property type="entry name" value="TPR-like_helical_dom_sf"/>
</dbReference>
<name>A0AAE0CHJ7_9CHLO</name>
<feature type="region of interest" description="Disordered" evidence="2">
    <location>
        <begin position="211"/>
        <end position="337"/>
    </location>
</feature>
<dbReference type="Pfam" id="PF13432">
    <property type="entry name" value="TPR_16"/>
    <property type="match status" value="1"/>
</dbReference>